<keyword evidence="6" id="KW-1185">Reference proteome</keyword>
<evidence type="ECO:0000256" key="3">
    <source>
        <dbReference type="SAM" id="SignalP"/>
    </source>
</evidence>
<proteinExistence type="predicted"/>
<name>A0A975YEA1_9RHOB</name>
<feature type="compositionally biased region" description="Basic residues" evidence="1">
    <location>
        <begin position="84"/>
        <end position="99"/>
    </location>
</feature>
<feature type="region of interest" description="Disordered" evidence="1">
    <location>
        <begin position="76"/>
        <end position="99"/>
    </location>
</feature>
<dbReference type="AlphaFoldDB" id="A0A975YEA1"/>
<evidence type="ECO:0000313" key="6">
    <source>
        <dbReference type="Proteomes" id="UP000693972"/>
    </source>
</evidence>
<gene>
    <name evidence="5" type="ORF">KUL25_11455</name>
</gene>
<keyword evidence="2" id="KW-1133">Transmembrane helix</keyword>
<dbReference type="RefSeq" id="WP_257893073.1">
    <property type="nucleotide sequence ID" value="NZ_JAIMBW010000001.1"/>
</dbReference>
<feature type="domain" description="RNase NYN" evidence="4">
    <location>
        <begin position="104"/>
        <end position="216"/>
    </location>
</feature>
<dbReference type="Gene3D" id="3.40.50.11980">
    <property type="match status" value="1"/>
</dbReference>
<evidence type="ECO:0000256" key="2">
    <source>
        <dbReference type="SAM" id="Phobius"/>
    </source>
</evidence>
<dbReference type="InterPro" id="IPR021869">
    <property type="entry name" value="RNase_Zc3h12_NYN"/>
</dbReference>
<organism evidence="5">
    <name type="scientific">Gymnodinialimonas phycosphaerae</name>
    <dbReference type="NCBI Taxonomy" id="2841589"/>
    <lineage>
        <taxon>Bacteria</taxon>
        <taxon>Pseudomonadati</taxon>
        <taxon>Pseudomonadota</taxon>
        <taxon>Alphaproteobacteria</taxon>
        <taxon>Rhodobacterales</taxon>
        <taxon>Paracoccaceae</taxon>
        <taxon>Gymnodinialimonas</taxon>
    </lineage>
</organism>
<keyword evidence="2" id="KW-0812">Transmembrane</keyword>
<dbReference type="EMBL" id="CP078073">
    <property type="protein sequence ID" value="QXL86109.1"/>
    <property type="molecule type" value="Genomic_DNA"/>
</dbReference>
<dbReference type="Proteomes" id="UP000693972">
    <property type="component" value="Unassembled WGS sequence"/>
</dbReference>
<keyword evidence="3" id="KW-0732">Signal</keyword>
<reference evidence="5 6" key="1">
    <citation type="submission" date="2021-07" db="EMBL/GenBank/DDBJ databases">
        <title>Karlodiniumbacter phycospheric gen. nov., sp. nov., a phycosphere bacterium isolated from karlodinium veneficum.</title>
        <authorList>
            <person name="Peng Y."/>
            <person name="Jiang L."/>
            <person name="Lee J."/>
        </authorList>
    </citation>
    <scope>NUCLEOTIDE SEQUENCE</scope>
    <source>
        <strain evidence="5 6">N5</strain>
    </source>
</reference>
<evidence type="ECO:0000313" key="5">
    <source>
        <dbReference type="EMBL" id="QXL86109.1"/>
    </source>
</evidence>
<accession>A0A975YEA1</accession>
<protein>
    <recommendedName>
        <fullName evidence="4">RNase NYN domain-containing protein</fullName>
    </recommendedName>
</protein>
<feature type="signal peptide" evidence="3">
    <location>
        <begin position="1"/>
        <end position="22"/>
    </location>
</feature>
<dbReference type="EMBL" id="JAIMBW010000001">
    <property type="protein sequence ID" value="MBY4893380.1"/>
    <property type="molecule type" value="Genomic_DNA"/>
</dbReference>
<keyword evidence="2" id="KW-0472">Membrane</keyword>
<evidence type="ECO:0000256" key="1">
    <source>
        <dbReference type="SAM" id="MobiDB-lite"/>
    </source>
</evidence>
<dbReference type="Pfam" id="PF11977">
    <property type="entry name" value="RNase_Zc3h12a"/>
    <property type="match status" value="1"/>
</dbReference>
<sequence>MRIPFVLLLLSLACGGASYAFGGPTLTLPMAVSGLSAIAAFYLVIKACLWGRKKAPAPVQEAQTIARVRVAQTPTPEAQIPAPARKKGPRPSRRGAIWRRSPPRHVVIDGSNVMHWNGEVPRLTTLKEVVAALIGQGYQPGIVFDANAGYKLGDRYLDDRDFAKLLNLPGDRVLVVGKGEPADPTILAAARDLGAKVVTNDRFRDWATDFPEVAENNFLVHGGYRDGKLWLEERVLTQADAVAA</sequence>
<evidence type="ECO:0000259" key="4">
    <source>
        <dbReference type="Pfam" id="PF11977"/>
    </source>
</evidence>
<feature type="chain" id="PRO_5037930390" description="RNase NYN domain-containing protein" evidence="3">
    <location>
        <begin position="23"/>
        <end position="244"/>
    </location>
</feature>
<feature type="transmembrane region" description="Helical" evidence="2">
    <location>
        <begin position="30"/>
        <end position="49"/>
    </location>
</feature>